<protein>
    <recommendedName>
        <fullName evidence="5">Peptidase M11 gametolysin domain-containing protein</fullName>
    </recommendedName>
</protein>
<dbReference type="GeneID" id="17262196"/>
<proteinExistence type="predicted"/>
<evidence type="ECO:0000256" key="1">
    <source>
        <dbReference type="SAM" id="MobiDB-lite"/>
    </source>
</evidence>
<feature type="compositionally biased region" description="Basic and acidic residues" evidence="1">
    <location>
        <begin position="46"/>
        <end position="58"/>
    </location>
</feature>
<dbReference type="RefSeq" id="XP_005768371.1">
    <property type="nucleotide sequence ID" value="XM_005768314.1"/>
</dbReference>
<reference evidence="3" key="2">
    <citation type="submission" date="2024-10" db="UniProtKB">
        <authorList>
            <consortium name="EnsemblProtists"/>
        </authorList>
    </citation>
    <scope>IDENTIFICATION</scope>
</reference>
<organism evidence="3 4">
    <name type="scientific">Emiliania huxleyi (strain CCMP1516)</name>
    <dbReference type="NCBI Taxonomy" id="280463"/>
    <lineage>
        <taxon>Eukaryota</taxon>
        <taxon>Haptista</taxon>
        <taxon>Haptophyta</taxon>
        <taxon>Prymnesiophyceae</taxon>
        <taxon>Isochrysidales</taxon>
        <taxon>Noelaerhabdaceae</taxon>
        <taxon>Emiliania</taxon>
    </lineage>
</organism>
<feature type="chain" id="PRO_5044280444" description="Peptidase M11 gametolysin domain-containing protein" evidence="2">
    <location>
        <begin position="27"/>
        <end position="655"/>
    </location>
</feature>
<keyword evidence="2" id="KW-0732">Signal</keyword>
<dbReference type="eggNOG" id="ENOG502RITG">
    <property type="taxonomic scope" value="Eukaryota"/>
</dbReference>
<dbReference type="EnsemblProtists" id="EOD15942">
    <property type="protein sequence ID" value="EOD15942"/>
    <property type="gene ID" value="EMIHUDRAFT_103018"/>
</dbReference>
<dbReference type="Pfam" id="PF09471">
    <property type="entry name" value="Peptidase_M64"/>
    <property type="match status" value="1"/>
</dbReference>
<dbReference type="Gene3D" id="3.40.390.10">
    <property type="entry name" value="Collagenase (Catalytic Domain)"/>
    <property type="match status" value="1"/>
</dbReference>
<sequence>MRWRRWLPPCVAAATLLLQAVLHTRAIGSTLSMAGGDGSRQQRSQPRRDWESRTLHESGPRATTVDVVLLSEAYTRADHFFADADRATRSYFSARGATFFGVSALINVHAVYLRSAASKIGRGGPADTAFRCYRARDEPLRAILDSNVTLPRARAACREALGCPGCDFLVLLVNEPLYGGMAAEGVTMITNSPTSGAISARHELAHALADLGEEYDGGGDYSGDNFAETARLCERDEGPRRRGRRLVWPCVPWSAWLPPPLERQSAWREASGASSTLLHIDHPWRVLGAEAPYRVSFHELRISWSVSGVAHPEDVALSLDGAPTATKLRLQQDRQFLRLETSDAAALSAGKHSLVFAAARAARPTLCHIMVHAFARGFGGADGGDRTRGAVGIFPVFSRAGRRIGYRPTQATGLRLVVVALSRRRPSRRLRPAPPQDSCLMREMLSSTLCPICTEALWRNLLSSAGAAASRISLLHWVRLSSARRGGRPSAAQTRIEAAVAPLGAFRRARVPTERLRVRLFPHGDGAAGEGVDMPQSGSQRAGGGDGATAVELLVPRMSAPARERCWRVAVEVSTAEVRSFAVQSELCFCEAEAGLEYGEYGLQDVSREARCVPCGGSGAARVRHECPLSEEAGAASFGDASLADRECTVPLLLA</sequence>
<evidence type="ECO:0000313" key="4">
    <source>
        <dbReference type="Proteomes" id="UP000013827"/>
    </source>
</evidence>
<feature type="region of interest" description="Disordered" evidence="1">
    <location>
        <begin position="527"/>
        <end position="546"/>
    </location>
</feature>
<accession>A0A0D3IXF7</accession>
<name>A0A0D3IXF7_EMIH1</name>
<dbReference type="InterPro" id="IPR024079">
    <property type="entry name" value="MetalloPept_cat_dom_sf"/>
</dbReference>
<dbReference type="PaxDb" id="2903-EOD15942"/>
<dbReference type="AlphaFoldDB" id="A0A0D3IXF7"/>
<reference evidence="4" key="1">
    <citation type="journal article" date="2013" name="Nature">
        <title>Pan genome of the phytoplankton Emiliania underpins its global distribution.</title>
        <authorList>
            <person name="Read B.A."/>
            <person name="Kegel J."/>
            <person name="Klute M.J."/>
            <person name="Kuo A."/>
            <person name="Lefebvre S.C."/>
            <person name="Maumus F."/>
            <person name="Mayer C."/>
            <person name="Miller J."/>
            <person name="Monier A."/>
            <person name="Salamov A."/>
            <person name="Young J."/>
            <person name="Aguilar M."/>
            <person name="Claverie J.M."/>
            <person name="Frickenhaus S."/>
            <person name="Gonzalez K."/>
            <person name="Herman E.K."/>
            <person name="Lin Y.C."/>
            <person name="Napier J."/>
            <person name="Ogata H."/>
            <person name="Sarno A.F."/>
            <person name="Shmutz J."/>
            <person name="Schroeder D."/>
            <person name="de Vargas C."/>
            <person name="Verret F."/>
            <person name="von Dassow P."/>
            <person name="Valentin K."/>
            <person name="Van de Peer Y."/>
            <person name="Wheeler G."/>
            <person name="Dacks J.B."/>
            <person name="Delwiche C.F."/>
            <person name="Dyhrman S.T."/>
            <person name="Glockner G."/>
            <person name="John U."/>
            <person name="Richards T."/>
            <person name="Worden A.Z."/>
            <person name="Zhang X."/>
            <person name="Grigoriev I.V."/>
            <person name="Allen A.E."/>
            <person name="Bidle K."/>
            <person name="Borodovsky M."/>
            <person name="Bowler C."/>
            <person name="Brownlee C."/>
            <person name="Cock J.M."/>
            <person name="Elias M."/>
            <person name="Gladyshev V.N."/>
            <person name="Groth M."/>
            <person name="Guda C."/>
            <person name="Hadaegh A."/>
            <person name="Iglesias-Rodriguez M.D."/>
            <person name="Jenkins J."/>
            <person name="Jones B.M."/>
            <person name="Lawson T."/>
            <person name="Leese F."/>
            <person name="Lindquist E."/>
            <person name="Lobanov A."/>
            <person name="Lomsadze A."/>
            <person name="Malik S.B."/>
            <person name="Marsh M.E."/>
            <person name="Mackinder L."/>
            <person name="Mock T."/>
            <person name="Mueller-Roeber B."/>
            <person name="Pagarete A."/>
            <person name="Parker M."/>
            <person name="Probert I."/>
            <person name="Quesneville H."/>
            <person name="Raines C."/>
            <person name="Rensing S.A."/>
            <person name="Riano-Pachon D.M."/>
            <person name="Richier S."/>
            <person name="Rokitta S."/>
            <person name="Shiraiwa Y."/>
            <person name="Soanes D.M."/>
            <person name="van der Giezen M."/>
            <person name="Wahlund T.M."/>
            <person name="Williams B."/>
            <person name="Wilson W."/>
            <person name="Wolfe G."/>
            <person name="Wurch L.L."/>
        </authorList>
    </citation>
    <scope>NUCLEOTIDE SEQUENCE</scope>
</reference>
<feature type="region of interest" description="Disordered" evidence="1">
    <location>
        <begin position="33"/>
        <end position="58"/>
    </location>
</feature>
<evidence type="ECO:0000256" key="2">
    <source>
        <dbReference type="SAM" id="SignalP"/>
    </source>
</evidence>
<dbReference type="HOGENOM" id="CLU_418853_0_0_1"/>
<evidence type="ECO:0000313" key="3">
    <source>
        <dbReference type="EnsemblProtists" id="EOD15942"/>
    </source>
</evidence>
<dbReference type="Proteomes" id="UP000013827">
    <property type="component" value="Unassembled WGS sequence"/>
</dbReference>
<dbReference type="GO" id="GO:0008237">
    <property type="term" value="F:metallopeptidase activity"/>
    <property type="evidence" value="ECO:0007669"/>
    <property type="project" value="InterPro"/>
</dbReference>
<feature type="signal peptide" evidence="2">
    <location>
        <begin position="1"/>
        <end position="26"/>
    </location>
</feature>
<keyword evidence="4" id="KW-1185">Reference proteome</keyword>
<dbReference type="KEGG" id="ehx:EMIHUDRAFT_103018"/>
<evidence type="ECO:0008006" key="5">
    <source>
        <dbReference type="Google" id="ProtNLM"/>
    </source>
</evidence>
<dbReference type="InterPro" id="IPR019026">
    <property type="entry name" value="Peptidase_M64_IgA"/>
</dbReference>